<dbReference type="Proteomes" id="UP001260959">
    <property type="component" value="Unassembled WGS sequence"/>
</dbReference>
<keyword evidence="2" id="KW-1185">Reference proteome</keyword>
<reference evidence="1 2" key="1">
    <citation type="submission" date="2023-08" db="EMBL/GenBank/DDBJ databases">
        <authorList>
            <person name="Maltman C."/>
        </authorList>
    </citation>
    <scope>NUCLEOTIDE SEQUENCE [LARGE SCALE GENOMIC DNA]</scope>
    <source>
        <strain evidence="1 2">ES2</strain>
    </source>
</reference>
<name>A0ABU1E786_9FLAO</name>
<evidence type="ECO:0000313" key="2">
    <source>
        <dbReference type="Proteomes" id="UP001260959"/>
    </source>
</evidence>
<organism evidence="1 2">
    <name type="scientific">Chryseobacterium metallicongregator</name>
    <dbReference type="NCBI Taxonomy" id="3073042"/>
    <lineage>
        <taxon>Bacteria</taxon>
        <taxon>Pseudomonadati</taxon>
        <taxon>Bacteroidota</taxon>
        <taxon>Flavobacteriia</taxon>
        <taxon>Flavobacteriales</taxon>
        <taxon>Weeksellaceae</taxon>
        <taxon>Chryseobacterium group</taxon>
        <taxon>Chryseobacterium</taxon>
    </lineage>
</organism>
<protein>
    <submittedName>
        <fullName evidence="1">Uncharacterized protein</fullName>
    </submittedName>
</protein>
<proteinExistence type="predicted"/>
<evidence type="ECO:0000313" key="1">
    <source>
        <dbReference type="EMBL" id="MDR4953628.1"/>
    </source>
</evidence>
<comment type="caution">
    <text evidence="1">The sequence shown here is derived from an EMBL/GenBank/DDBJ whole genome shotgun (WGS) entry which is preliminary data.</text>
</comment>
<dbReference type="EMBL" id="JAVIXS010000015">
    <property type="protein sequence ID" value="MDR4953628.1"/>
    <property type="molecule type" value="Genomic_DNA"/>
</dbReference>
<gene>
    <name evidence="1" type="ORF">REB14_15725</name>
</gene>
<sequence length="194" mass="20232">MSLSISGQVGIGTSTPRGALDINKTKTYNMGLVLPANTNPTNLINPQGGSVAEGTIMYDSTRKCPRFYNGTVWSECLCDQCSGTTTPTLLADCAENGFEGTYLNGVALSGTKFTVTLTNNSFSTATFALQTSDLVLRGISSGITVSSVSPASVTLTAGQTQIVTYTLTGTPVSTGTLQELGANFLYSVLILPQF</sequence>
<dbReference type="RefSeq" id="WP_309522628.1">
    <property type="nucleotide sequence ID" value="NZ_JAVIXS010000015.1"/>
</dbReference>
<accession>A0ABU1E786</accession>